<reference evidence="8 9" key="1">
    <citation type="submission" date="2016-10" db="EMBL/GenBank/DDBJ databases">
        <authorList>
            <person name="de Groot N.N."/>
        </authorList>
    </citation>
    <scope>NUCLEOTIDE SEQUENCE [LARGE SCALE GENOMIC DNA]</scope>
    <source>
        <strain evidence="8 9">CGMCC 4.1877</strain>
    </source>
</reference>
<dbReference type="Gene3D" id="3.20.20.30">
    <property type="entry name" value="Luciferase-like domain"/>
    <property type="match status" value="1"/>
</dbReference>
<name>A0A1I5BCY9_PSUAM</name>
<evidence type="ECO:0000256" key="5">
    <source>
        <dbReference type="ARBA" id="ARBA00033748"/>
    </source>
</evidence>
<organism evidence="8 9">
    <name type="scientific">Pseudonocardia ammonioxydans</name>
    <dbReference type="NCBI Taxonomy" id="260086"/>
    <lineage>
        <taxon>Bacteria</taxon>
        <taxon>Bacillati</taxon>
        <taxon>Actinomycetota</taxon>
        <taxon>Actinomycetes</taxon>
        <taxon>Pseudonocardiales</taxon>
        <taxon>Pseudonocardiaceae</taxon>
        <taxon>Pseudonocardia</taxon>
    </lineage>
</organism>
<dbReference type="STRING" id="260086.SAMN05216207_102032"/>
<sequence length="425" mass="45555">MSPNDQSTQDRTAPSSLHLAVALDGAGWHPAAWREPGARPGELFGARYWADLAHTAERGLLDLLTIEDAFGLQSGDHLTGSQRRTDRVQGRFDASLVAAFLAPLTSRIGLVPTVTTTHTEPFHVASALSTLDHDSHGRAGWRVQTSIRADEAAHVGRRVIPGVRRSELDTARGRALVAELFGEATDAVEVVRRLWDSWEDGAEIRDAATGRFVDRDALHHVDFEGRYFSVRGPSIVPRPPQGQPLVTSLAHGYAPSLLAARVGDVVFTTPHDADDAARIVTQVRTAERAAGRTAPPLRILGDLVVVLGDTDAEARDRLARLDARDPLSSDAAVLATTPSGLADTLLAWRGAGLDGYRLRPAVLPTDLDAIVDGLVPELQRRGAFRTGYTETTLRERFGLPRPASRYAAGADPALVPAPTPTGATA</sequence>
<dbReference type="EMBL" id="FOUY01000020">
    <property type="protein sequence ID" value="SFN72594.1"/>
    <property type="molecule type" value="Genomic_DNA"/>
</dbReference>
<dbReference type="Proteomes" id="UP000199614">
    <property type="component" value="Unassembled WGS sequence"/>
</dbReference>
<keyword evidence="3" id="KW-0560">Oxidoreductase</keyword>
<feature type="binding site" evidence="6">
    <location>
        <position position="68"/>
    </location>
    <ligand>
        <name>FMN</name>
        <dbReference type="ChEBI" id="CHEBI:58210"/>
    </ligand>
</feature>
<dbReference type="InterPro" id="IPR016215">
    <property type="entry name" value="NTA_MOA"/>
</dbReference>
<keyword evidence="4 8" id="KW-0503">Monooxygenase</keyword>
<comment type="similarity">
    <text evidence="5">Belongs to the NtaA/SnaA/DszA monooxygenase family.</text>
</comment>
<dbReference type="InterPro" id="IPR011251">
    <property type="entry name" value="Luciferase-like_dom"/>
</dbReference>
<dbReference type="SUPFAM" id="SSF51679">
    <property type="entry name" value="Bacterial luciferase-like"/>
    <property type="match status" value="1"/>
</dbReference>
<evidence type="ECO:0000313" key="9">
    <source>
        <dbReference type="Proteomes" id="UP000199614"/>
    </source>
</evidence>
<dbReference type="Pfam" id="PF00296">
    <property type="entry name" value="Bac_luciferase"/>
    <property type="match status" value="1"/>
</dbReference>
<feature type="domain" description="Luciferase-like" evidence="7">
    <location>
        <begin position="38"/>
        <end position="320"/>
    </location>
</feature>
<keyword evidence="1 6" id="KW-0285">Flavoprotein</keyword>
<protein>
    <submittedName>
        <fullName evidence="8">Flavin-dependent oxidoreductase, luciferase family (Includes alkanesulfonate monooxygenase SsuD and methylene tetrahydromethanopterin reductase)</fullName>
    </submittedName>
</protein>
<dbReference type="PIRSF" id="PIRSF000337">
    <property type="entry name" value="NTA_MOA"/>
    <property type="match status" value="1"/>
</dbReference>
<dbReference type="PANTHER" id="PTHR30011">
    <property type="entry name" value="ALKANESULFONATE MONOOXYGENASE-RELATED"/>
    <property type="match status" value="1"/>
</dbReference>
<dbReference type="InterPro" id="IPR051260">
    <property type="entry name" value="Diverse_substr_monoxygenases"/>
</dbReference>
<evidence type="ECO:0000256" key="2">
    <source>
        <dbReference type="ARBA" id="ARBA00022643"/>
    </source>
</evidence>
<keyword evidence="2 6" id="KW-0288">FMN</keyword>
<feature type="binding site" evidence="6">
    <location>
        <position position="113"/>
    </location>
    <ligand>
        <name>FMN</name>
        <dbReference type="ChEBI" id="CHEBI:58210"/>
    </ligand>
</feature>
<evidence type="ECO:0000256" key="1">
    <source>
        <dbReference type="ARBA" id="ARBA00022630"/>
    </source>
</evidence>
<dbReference type="AlphaFoldDB" id="A0A1I5BCY9"/>
<dbReference type="PANTHER" id="PTHR30011:SF16">
    <property type="entry name" value="C2H2 FINGER DOMAIN TRANSCRIPTION FACTOR (EUROFUNG)-RELATED"/>
    <property type="match status" value="1"/>
</dbReference>
<evidence type="ECO:0000313" key="8">
    <source>
        <dbReference type="EMBL" id="SFN72594.1"/>
    </source>
</evidence>
<evidence type="ECO:0000256" key="3">
    <source>
        <dbReference type="ARBA" id="ARBA00023002"/>
    </source>
</evidence>
<dbReference type="GO" id="GO:0016705">
    <property type="term" value="F:oxidoreductase activity, acting on paired donors, with incorporation or reduction of molecular oxygen"/>
    <property type="evidence" value="ECO:0007669"/>
    <property type="project" value="InterPro"/>
</dbReference>
<dbReference type="InterPro" id="IPR036661">
    <property type="entry name" value="Luciferase-like_sf"/>
</dbReference>
<gene>
    <name evidence="8" type="ORF">SAMN05216207_102032</name>
</gene>
<evidence type="ECO:0000256" key="4">
    <source>
        <dbReference type="ARBA" id="ARBA00023033"/>
    </source>
</evidence>
<accession>A0A1I5BCY9</accession>
<proteinExistence type="inferred from homology"/>
<evidence type="ECO:0000256" key="6">
    <source>
        <dbReference type="PIRSR" id="PIRSR000337-1"/>
    </source>
</evidence>
<evidence type="ECO:0000259" key="7">
    <source>
        <dbReference type="Pfam" id="PF00296"/>
    </source>
</evidence>
<dbReference type="GO" id="GO:0004497">
    <property type="term" value="F:monooxygenase activity"/>
    <property type="evidence" value="ECO:0007669"/>
    <property type="project" value="UniProtKB-KW"/>
</dbReference>
<keyword evidence="9" id="KW-1185">Reference proteome</keyword>